<accession>A0ABS2NIM8</accession>
<gene>
    <name evidence="1" type="ORF">JOC86_004264</name>
</gene>
<name>A0ABS2NIM8_9BACI</name>
<evidence type="ECO:0000313" key="2">
    <source>
        <dbReference type="Proteomes" id="UP001646157"/>
    </source>
</evidence>
<reference evidence="1 2" key="1">
    <citation type="submission" date="2021-01" db="EMBL/GenBank/DDBJ databases">
        <title>Genomic Encyclopedia of Type Strains, Phase IV (KMG-IV): sequencing the most valuable type-strain genomes for metagenomic binning, comparative biology and taxonomic classification.</title>
        <authorList>
            <person name="Goeker M."/>
        </authorList>
    </citation>
    <scope>NUCLEOTIDE SEQUENCE [LARGE SCALE GENOMIC DNA]</scope>
    <source>
        <strain evidence="1 2">DSM 24834</strain>
    </source>
</reference>
<dbReference type="EMBL" id="JAFBDZ010000005">
    <property type="protein sequence ID" value="MBM7587690.1"/>
    <property type="molecule type" value="Genomic_DNA"/>
</dbReference>
<dbReference type="Proteomes" id="UP001646157">
    <property type="component" value="Unassembled WGS sequence"/>
</dbReference>
<evidence type="ECO:0008006" key="3">
    <source>
        <dbReference type="Google" id="ProtNLM"/>
    </source>
</evidence>
<keyword evidence="2" id="KW-1185">Reference proteome</keyword>
<organism evidence="1 2">
    <name type="scientific">Rossellomorea pakistanensis</name>
    <dbReference type="NCBI Taxonomy" id="992288"/>
    <lineage>
        <taxon>Bacteria</taxon>
        <taxon>Bacillati</taxon>
        <taxon>Bacillota</taxon>
        <taxon>Bacilli</taxon>
        <taxon>Bacillales</taxon>
        <taxon>Bacillaceae</taxon>
        <taxon>Rossellomorea</taxon>
    </lineage>
</organism>
<evidence type="ECO:0000313" key="1">
    <source>
        <dbReference type="EMBL" id="MBM7587690.1"/>
    </source>
</evidence>
<proteinExistence type="predicted"/>
<dbReference type="RefSeq" id="WP_205174860.1">
    <property type="nucleotide sequence ID" value="NZ_JAFBDZ010000005.1"/>
</dbReference>
<sequence>MIVSHRHKFIFLKAKKTAGTSIEISLSRYCGDKDIITPISPKDELIRKSINKFPQNHQCQTHQYYNHMSAAEVKGLIGEQIWNS</sequence>
<comment type="caution">
    <text evidence="1">The sequence shown here is derived from an EMBL/GenBank/DDBJ whole genome shotgun (WGS) entry which is preliminary data.</text>
</comment>
<protein>
    <recommendedName>
        <fullName evidence="3">Sulfotransferase family protein</fullName>
    </recommendedName>
</protein>